<organism evidence="1 2">
    <name type="scientific">Peronosclerospora sorghi</name>
    <dbReference type="NCBI Taxonomy" id="230839"/>
    <lineage>
        <taxon>Eukaryota</taxon>
        <taxon>Sar</taxon>
        <taxon>Stramenopiles</taxon>
        <taxon>Oomycota</taxon>
        <taxon>Peronosporomycetes</taxon>
        <taxon>Peronosporales</taxon>
        <taxon>Peronosporaceae</taxon>
        <taxon>Peronosclerospora</taxon>
    </lineage>
</organism>
<keyword evidence="2" id="KW-1185">Reference proteome</keyword>
<dbReference type="EMBL" id="CM047583">
    <property type="protein sequence ID" value="KAI9912426.1"/>
    <property type="molecule type" value="Genomic_DNA"/>
</dbReference>
<dbReference type="Proteomes" id="UP001163321">
    <property type="component" value="Chromosome 4"/>
</dbReference>
<sequence>MLIYYSARLLVLLFFSCYVSVDGDGGTVAGSFQVPSFGPGGDGVFNAGVGVFQVSFVGTGVFGTSSEFGTHGVGVGVIGDSGNGSCTFGVTCVGLDGDGVLIAGVGVFQASSVGTGVFSTSSEFGASGSGFGLCLFEVLFLGPDVDTDDPGASFSVACPFLAVGAPIDGDCVVGISATGSLVLGASVIGTFRQS</sequence>
<proteinExistence type="predicted"/>
<protein>
    <submittedName>
        <fullName evidence="1">Uncharacterized protein</fullName>
    </submittedName>
</protein>
<evidence type="ECO:0000313" key="1">
    <source>
        <dbReference type="EMBL" id="KAI9912426.1"/>
    </source>
</evidence>
<name>A0ACC0W3Y7_9STRA</name>
<gene>
    <name evidence="1" type="ORF">PsorP6_006073</name>
</gene>
<reference evidence="1 2" key="1">
    <citation type="journal article" date="2022" name="bioRxiv">
        <title>The genome of the oomycete Peronosclerospora sorghi, a cosmopolitan pathogen of maize and sorghum, is inflated with dispersed pseudogenes.</title>
        <authorList>
            <person name="Fletcher K."/>
            <person name="Martin F."/>
            <person name="Isakeit T."/>
            <person name="Cavanaugh K."/>
            <person name="Magill C."/>
            <person name="Michelmore R."/>
        </authorList>
    </citation>
    <scope>NUCLEOTIDE SEQUENCE [LARGE SCALE GENOMIC DNA]</scope>
    <source>
        <strain evidence="1">P6</strain>
    </source>
</reference>
<evidence type="ECO:0000313" key="2">
    <source>
        <dbReference type="Proteomes" id="UP001163321"/>
    </source>
</evidence>
<accession>A0ACC0W3Y7</accession>
<comment type="caution">
    <text evidence="1">The sequence shown here is derived from an EMBL/GenBank/DDBJ whole genome shotgun (WGS) entry which is preliminary data.</text>
</comment>